<evidence type="ECO:0000256" key="4">
    <source>
        <dbReference type="ARBA" id="ARBA00023163"/>
    </source>
</evidence>
<keyword evidence="2" id="KW-0067">ATP-binding</keyword>
<accession>A0A177N3E3</accession>
<dbReference type="InterPro" id="IPR025944">
    <property type="entry name" value="Sigma_54_int_dom_CS"/>
</dbReference>
<dbReference type="Gene3D" id="1.10.8.60">
    <property type="match status" value="1"/>
</dbReference>
<dbReference type="InterPro" id="IPR058031">
    <property type="entry name" value="AAA_lid_NorR"/>
</dbReference>
<dbReference type="Pfam" id="PF25601">
    <property type="entry name" value="AAA_lid_14"/>
    <property type="match status" value="1"/>
</dbReference>
<proteinExistence type="predicted"/>
<gene>
    <name evidence="6" type="ORF">A1507_03205</name>
</gene>
<dbReference type="Pfam" id="PF02954">
    <property type="entry name" value="HTH_8"/>
    <property type="match status" value="1"/>
</dbReference>
<reference evidence="6 7" key="1">
    <citation type="submission" date="2016-03" db="EMBL/GenBank/DDBJ databases">
        <authorList>
            <person name="Ploux O."/>
        </authorList>
    </citation>
    <scope>NUCLEOTIDE SEQUENCE [LARGE SCALE GENOMIC DNA]</scope>
    <source>
        <strain evidence="6 7">R-45378</strain>
    </source>
</reference>
<evidence type="ECO:0000256" key="3">
    <source>
        <dbReference type="ARBA" id="ARBA00023015"/>
    </source>
</evidence>
<comment type="caution">
    <text evidence="6">The sequence shown here is derived from an EMBL/GenBank/DDBJ whole genome shotgun (WGS) entry which is preliminary data.</text>
</comment>
<evidence type="ECO:0000256" key="2">
    <source>
        <dbReference type="ARBA" id="ARBA00022840"/>
    </source>
</evidence>
<dbReference type="GO" id="GO:0005524">
    <property type="term" value="F:ATP binding"/>
    <property type="evidence" value="ECO:0007669"/>
    <property type="project" value="UniProtKB-KW"/>
</dbReference>
<dbReference type="InterPro" id="IPR002078">
    <property type="entry name" value="Sigma_54_int"/>
</dbReference>
<sequence length="184" mass="20875">MQDEVKNCSFRSDLYYRLSVFELRLPSLRERIGDLDDLVPALIAEFNLQAGKKVSQVSARAWRVLKRCRWPGNVRELRNVLERSVILSSSQQLPEQWLPNEGLNGGTAAADFQSSVAAGLDATGGEVRLDLQFPTDGSMGLEDMESEIVRKMLEICHGNVMEAARILKTTREKICYRIEKYNLR</sequence>
<dbReference type="Gene3D" id="1.10.10.60">
    <property type="entry name" value="Homeodomain-like"/>
    <property type="match status" value="1"/>
</dbReference>
<dbReference type="RefSeq" id="WP_064042050.1">
    <property type="nucleotide sequence ID" value="NZ_LUUJ01000110.1"/>
</dbReference>
<dbReference type="SUPFAM" id="SSF52540">
    <property type="entry name" value="P-loop containing nucleoside triphosphate hydrolases"/>
    <property type="match status" value="1"/>
</dbReference>
<evidence type="ECO:0000313" key="7">
    <source>
        <dbReference type="Proteomes" id="UP000077857"/>
    </source>
</evidence>
<dbReference type="GO" id="GO:0043565">
    <property type="term" value="F:sequence-specific DNA binding"/>
    <property type="evidence" value="ECO:0007669"/>
    <property type="project" value="InterPro"/>
</dbReference>
<dbReference type="Proteomes" id="UP000077857">
    <property type="component" value="Unassembled WGS sequence"/>
</dbReference>
<keyword evidence="4" id="KW-0804">Transcription</keyword>
<dbReference type="PANTHER" id="PTHR32071">
    <property type="entry name" value="TRANSCRIPTIONAL REGULATORY PROTEIN"/>
    <property type="match status" value="1"/>
</dbReference>
<keyword evidence="1" id="KW-0547">Nucleotide-binding</keyword>
<dbReference type="EMBL" id="LUUJ01000110">
    <property type="protein sequence ID" value="OAI12498.1"/>
    <property type="molecule type" value="Genomic_DNA"/>
</dbReference>
<dbReference type="OrthoDB" id="5521543at2"/>
<dbReference type="SUPFAM" id="SSF46689">
    <property type="entry name" value="Homeodomain-like"/>
    <property type="match status" value="1"/>
</dbReference>
<dbReference type="PRINTS" id="PR01590">
    <property type="entry name" value="HTHFIS"/>
</dbReference>
<dbReference type="PROSITE" id="PS50045">
    <property type="entry name" value="SIGMA54_INTERACT_4"/>
    <property type="match status" value="1"/>
</dbReference>
<evidence type="ECO:0000259" key="5">
    <source>
        <dbReference type="PROSITE" id="PS50045"/>
    </source>
</evidence>
<evidence type="ECO:0000256" key="1">
    <source>
        <dbReference type="ARBA" id="ARBA00022741"/>
    </source>
</evidence>
<protein>
    <recommendedName>
        <fullName evidence="5">Sigma-54 factor interaction domain-containing protein</fullName>
    </recommendedName>
</protein>
<evidence type="ECO:0000313" key="6">
    <source>
        <dbReference type="EMBL" id="OAI12498.1"/>
    </source>
</evidence>
<name>A0A177N3E3_9GAMM</name>
<dbReference type="InterPro" id="IPR009057">
    <property type="entry name" value="Homeodomain-like_sf"/>
</dbReference>
<dbReference type="InterPro" id="IPR002197">
    <property type="entry name" value="HTH_Fis"/>
</dbReference>
<dbReference type="GO" id="GO:0006355">
    <property type="term" value="P:regulation of DNA-templated transcription"/>
    <property type="evidence" value="ECO:0007669"/>
    <property type="project" value="InterPro"/>
</dbReference>
<dbReference type="PROSITE" id="PS00688">
    <property type="entry name" value="SIGMA54_INTERACT_3"/>
    <property type="match status" value="1"/>
</dbReference>
<dbReference type="InterPro" id="IPR027417">
    <property type="entry name" value="P-loop_NTPase"/>
</dbReference>
<organism evidence="6 7">
    <name type="scientific">Methylomonas koyamae</name>
    <dbReference type="NCBI Taxonomy" id="702114"/>
    <lineage>
        <taxon>Bacteria</taxon>
        <taxon>Pseudomonadati</taxon>
        <taxon>Pseudomonadota</taxon>
        <taxon>Gammaproteobacteria</taxon>
        <taxon>Methylococcales</taxon>
        <taxon>Methylococcaceae</taxon>
        <taxon>Methylomonas</taxon>
    </lineage>
</organism>
<dbReference type="AlphaFoldDB" id="A0A177N3E3"/>
<keyword evidence="3" id="KW-0805">Transcription regulation</keyword>
<feature type="domain" description="Sigma-54 factor interaction" evidence="5">
    <location>
        <begin position="1"/>
        <end position="86"/>
    </location>
</feature>